<gene>
    <name evidence="2" type="ORF">AYI70_g2184</name>
</gene>
<dbReference type="OrthoDB" id="2286148at2759"/>
<evidence type="ECO:0000256" key="1">
    <source>
        <dbReference type="SAM" id="MobiDB-lite"/>
    </source>
</evidence>
<feature type="compositionally biased region" description="Polar residues" evidence="1">
    <location>
        <begin position="109"/>
        <end position="127"/>
    </location>
</feature>
<name>A0A1R1Y9G9_9FUNG</name>
<dbReference type="Proteomes" id="UP000187283">
    <property type="component" value="Unassembled WGS sequence"/>
</dbReference>
<sequence length="430" mass="47470">MDQDKLDALIASKYSRQYPQQPATAQNTEAAISVTAANIHSQTSNFRGRGRGCGRGVPDPVQQSRTITHGFGGEANKSFCSAGPLGWPFAVQGPCTTKRISRFDDESGAETTCSETAATNKASTASQEEAEPRGPPDPDGRSSLIANKEGNRGGKYPGLWILQPTVCYPQEDRGAHICPRVEESEHEQQFIVINEDMDINCDTEEPARQKILFWKNQSAAWNRQSFLPETSELEIFTDASDIASKIVLGSQLYSVLWSRLEASLVGNLLEIARNCQRNMESVPSDEHTTSGYLRSVSNKSCRCTEPTYRASGMVNVRPRVLQGKEIIRTTQCRSICIESEHKAREILQLVPRQQGFRSKRPALQLVRLGQPLLLPLIENDIPDSPEGAQRTLDDHFNFIAMQDCDVLPGLAGIFSRPAIAPACNDCHTRP</sequence>
<evidence type="ECO:0000313" key="2">
    <source>
        <dbReference type="EMBL" id="OMJ23571.1"/>
    </source>
</evidence>
<proteinExistence type="predicted"/>
<keyword evidence="3" id="KW-1185">Reference proteome</keyword>
<organism evidence="2 3">
    <name type="scientific">Smittium culicis</name>
    <dbReference type="NCBI Taxonomy" id="133412"/>
    <lineage>
        <taxon>Eukaryota</taxon>
        <taxon>Fungi</taxon>
        <taxon>Fungi incertae sedis</taxon>
        <taxon>Zoopagomycota</taxon>
        <taxon>Kickxellomycotina</taxon>
        <taxon>Harpellomycetes</taxon>
        <taxon>Harpellales</taxon>
        <taxon>Legeriomycetaceae</taxon>
        <taxon>Smittium</taxon>
    </lineage>
</organism>
<evidence type="ECO:0000313" key="3">
    <source>
        <dbReference type="Proteomes" id="UP000187283"/>
    </source>
</evidence>
<comment type="caution">
    <text evidence="2">The sequence shown here is derived from an EMBL/GenBank/DDBJ whole genome shotgun (WGS) entry which is preliminary data.</text>
</comment>
<reference evidence="2 3" key="1">
    <citation type="submission" date="2017-01" db="EMBL/GenBank/DDBJ databases">
        <authorList>
            <person name="Mah S.A."/>
            <person name="Swanson W.J."/>
            <person name="Moy G.W."/>
            <person name="Vacquier V.D."/>
        </authorList>
    </citation>
    <scope>NUCLEOTIDE SEQUENCE [LARGE SCALE GENOMIC DNA]</scope>
    <source>
        <strain evidence="2 3">GSMNP</strain>
    </source>
</reference>
<feature type="region of interest" description="Disordered" evidence="1">
    <location>
        <begin position="105"/>
        <end position="150"/>
    </location>
</feature>
<feature type="compositionally biased region" description="Basic and acidic residues" evidence="1">
    <location>
        <begin position="130"/>
        <end position="140"/>
    </location>
</feature>
<dbReference type="AlphaFoldDB" id="A0A1R1Y9G9"/>
<accession>A0A1R1Y9G9</accession>
<dbReference type="EMBL" id="LSSN01000522">
    <property type="protein sequence ID" value="OMJ23571.1"/>
    <property type="molecule type" value="Genomic_DNA"/>
</dbReference>
<protein>
    <submittedName>
        <fullName evidence="2">Uncharacterized protein</fullName>
    </submittedName>
</protein>